<evidence type="ECO:0000313" key="2">
    <source>
        <dbReference type="EMBL" id="KAK8872283.1"/>
    </source>
</evidence>
<protein>
    <submittedName>
        <fullName evidence="2">Serine/threonine-protein kinase TNNI3K</fullName>
    </submittedName>
</protein>
<gene>
    <name evidence="2" type="ORF">PGQ11_002797</name>
</gene>
<dbReference type="InterPro" id="IPR036770">
    <property type="entry name" value="Ankyrin_rpt-contain_sf"/>
</dbReference>
<dbReference type="Gene3D" id="1.25.40.20">
    <property type="entry name" value="Ankyrin repeat-containing domain"/>
    <property type="match status" value="1"/>
</dbReference>
<evidence type="ECO:0000313" key="3">
    <source>
        <dbReference type="Proteomes" id="UP001390339"/>
    </source>
</evidence>
<accession>A0ABR2J329</accession>
<comment type="caution">
    <text evidence="2">The sequence shown here is derived from an EMBL/GenBank/DDBJ whole genome shotgun (WGS) entry which is preliminary data.</text>
</comment>
<feature type="region of interest" description="Disordered" evidence="1">
    <location>
        <begin position="438"/>
        <end position="482"/>
    </location>
</feature>
<dbReference type="EMBL" id="JAPCWZ010000003">
    <property type="protein sequence ID" value="KAK8872283.1"/>
    <property type="molecule type" value="Genomic_DNA"/>
</dbReference>
<dbReference type="Proteomes" id="UP001390339">
    <property type="component" value="Unassembled WGS sequence"/>
</dbReference>
<sequence length="657" mass="73226">MGPRPAKNMIHLLFEYGADINQTITHVNRDLESPLSIACDQGKWLIAELLLSLGAPSRKPDCPDVRRGQNGLNPYSRTALTAAVLPATSPPADARTRHARRRVILELLRSGEDPNQRYYNRGPRTSSLLFALACQRRFWEAELLLESDVLEIDTPTSDGQTTLEWALSPRHGAPDFAALLLCKGAAIPQRRAQEILGLAQEACNTFNMKAIAGVLSENRSLARCFQVLYTHCVSACSEQKDEIANDFVQKSPAFIVELSSAALYDRPARHDQALYEPVHPSSDRITLSFSFFTFLNHKTSTTMCTAENISIDTIQEAHDLPIMALPRTNDPAHQLEEDCYSSCFDFSYHGLSLELERLGSEDILSILSPWTEDQAAYFFSSKAVAPITPLSSECLDGRNFESPILDDMLCFLEQNPAAYDDKWRRAWDELLEVELGHDGTTKDDAAQTRSLSSARSRSQSLGGSGQVNGSVPAQDDLEDSIPPAASLPLEHYAWSHPDPVAQIPMEQATLELSEARLSRTPCRKRKAGQAGSPSPCKRPRGRSTRHKVSVRLVEVISRITPDDQHFCWDRRRALWCGHLGQETWSSEDLSTYVLAGLPFLSLVVRPGGYGFPVPLVWDEKTQRFRGYNAMNRRWVRITCGEMARMLEDPNVGVMVSG</sequence>
<name>A0ABR2J329_9PEZI</name>
<reference evidence="2 3" key="1">
    <citation type="journal article" date="2024" name="IMA Fungus">
        <title>Apiospora arundinis, a panoply of carbohydrate-active enzymes and secondary metabolites.</title>
        <authorList>
            <person name="Sorensen T."/>
            <person name="Petersen C."/>
            <person name="Muurmann A.T."/>
            <person name="Christiansen J.V."/>
            <person name="Brundto M.L."/>
            <person name="Overgaard C.K."/>
            <person name="Boysen A.T."/>
            <person name="Wollenberg R.D."/>
            <person name="Larsen T.O."/>
            <person name="Sorensen J.L."/>
            <person name="Nielsen K.L."/>
            <person name="Sondergaard T.E."/>
        </authorList>
    </citation>
    <scope>NUCLEOTIDE SEQUENCE [LARGE SCALE GENOMIC DNA]</scope>
    <source>
        <strain evidence="2 3">AAU 773</strain>
    </source>
</reference>
<dbReference type="GO" id="GO:0016301">
    <property type="term" value="F:kinase activity"/>
    <property type="evidence" value="ECO:0007669"/>
    <property type="project" value="UniProtKB-KW"/>
</dbReference>
<evidence type="ECO:0000256" key="1">
    <source>
        <dbReference type="SAM" id="MobiDB-lite"/>
    </source>
</evidence>
<keyword evidence="3" id="KW-1185">Reference proteome</keyword>
<keyword evidence="2" id="KW-0808">Transferase</keyword>
<organism evidence="2 3">
    <name type="scientific">Apiospora arundinis</name>
    <dbReference type="NCBI Taxonomy" id="335852"/>
    <lineage>
        <taxon>Eukaryota</taxon>
        <taxon>Fungi</taxon>
        <taxon>Dikarya</taxon>
        <taxon>Ascomycota</taxon>
        <taxon>Pezizomycotina</taxon>
        <taxon>Sordariomycetes</taxon>
        <taxon>Xylariomycetidae</taxon>
        <taxon>Amphisphaeriales</taxon>
        <taxon>Apiosporaceae</taxon>
        <taxon>Apiospora</taxon>
    </lineage>
</organism>
<proteinExistence type="predicted"/>
<keyword evidence="2" id="KW-0418">Kinase</keyword>
<feature type="region of interest" description="Disordered" evidence="1">
    <location>
        <begin position="518"/>
        <end position="543"/>
    </location>
</feature>
<dbReference type="SUPFAM" id="SSF48403">
    <property type="entry name" value="Ankyrin repeat"/>
    <property type="match status" value="1"/>
</dbReference>
<feature type="compositionally biased region" description="Low complexity" evidence="1">
    <location>
        <begin position="447"/>
        <end position="461"/>
    </location>
</feature>